<sequence length="84" mass="9554">MLTIATMCCVFAKTLITQLDTTTHVFLLSLFNHHAIKTYLVQLNYTNRQPGNWEIGKLGNWEIGKLGNWEIGKLGNYNDATQIL</sequence>
<dbReference type="Proteomes" id="UP000195667">
    <property type="component" value="Unassembled WGS sequence"/>
</dbReference>
<dbReference type="EMBL" id="FUKI01000002">
    <property type="protein sequence ID" value="SJM89083.1"/>
    <property type="molecule type" value="Genomic_DNA"/>
</dbReference>
<reference evidence="2" key="1">
    <citation type="submission" date="2017-02" db="EMBL/GenBank/DDBJ databases">
        <authorList>
            <person name="Daims H."/>
        </authorList>
    </citation>
    <scope>NUCLEOTIDE SEQUENCE [LARGE SCALE GENOMIC DNA]</scope>
</reference>
<accession>A0A1R4GYM7</accession>
<gene>
    <name evidence="1" type="ORF">CRENPOLYSF1_100005</name>
</gene>
<evidence type="ECO:0000313" key="2">
    <source>
        <dbReference type="Proteomes" id="UP000195667"/>
    </source>
</evidence>
<protein>
    <submittedName>
        <fullName evidence="1">Uncharacterized protein</fullName>
    </submittedName>
</protein>
<name>A0A1R4GYM7_9GAMM</name>
<keyword evidence="2" id="KW-1185">Reference proteome</keyword>
<evidence type="ECO:0000313" key="1">
    <source>
        <dbReference type="EMBL" id="SJM89083.1"/>
    </source>
</evidence>
<organism evidence="1 2">
    <name type="scientific">Crenothrix polyspora</name>
    <dbReference type="NCBI Taxonomy" id="360316"/>
    <lineage>
        <taxon>Bacteria</taxon>
        <taxon>Pseudomonadati</taxon>
        <taxon>Pseudomonadota</taxon>
        <taxon>Gammaproteobacteria</taxon>
        <taxon>Methylococcales</taxon>
        <taxon>Crenotrichaceae</taxon>
        <taxon>Crenothrix</taxon>
    </lineage>
</organism>
<dbReference type="AlphaFoldDB" id="A0A1R4GYM7"/>
<proteinExistence type="predicted"/>